<dbReference type="GeneID" id="64464146"/>
<sequence length="346" mass="39652">MKKISEDNKIRARRNEWNAIWRIKRPRNRIKRDRSSRTSIFSAPVKFDIFNERRNDLINFIEDIKNSVKNGCRSVLIDFSKTNKFISGGAIIFYAEMDRLLDIYPKLSIRCSIPLNQKASLVLQQIGFYKRINKPFKKSACNHDDISNWRVAKGHGVLGEQYDVILGHYDGVITPALQGELYAGLTEAMTNAHHHAYISRRSDGIITPKNYKPWWMFSQEKDGVLSVVFCDLGVGIPKSLPFSDDDGWRKWYLVLSRFGMQNLGDARLIRGAIRHSKTRTRLHNRGKGLTQIVETVNATDGGTAIILSNSGWYQIRGGEETYDDYPRSIHGTIISWQMPLGERSES</sequence>
<reference evidence="3 4" key="1">
    <citation type="submission" date="2018-08" db="EMBL/GenBank/DDBJ databases">
        <title>Recombination of ecologically and evolutionarily significant loci maintains genetic cohesion in the Pseudomonas syringae species complex.</title>
        <authorList>
            <person name="Dillon M."/>
            <person name="Thakur S."/>
            <person name="Almeida R.N.D."/>
            <person name="Weir B.S."/>
            <person name="Guttman D.S."/>
        </authorList>
    </citation>
    <scope>NUCLEOTIDE SEQUENCE [LARGE SCALE GENOMIC DNA]</scope>
    <source>
        <strain evidence="1 3">ICMP 15201</strain>
        <strain evidence="2 4">ICMP 15203</strain>
    </source>
</reference>
<gene>
    <name evidence="2" type="ORF">ALQ51_03821</name>
    <name evidence="1" type="ORF">ALQ53_01884</name>
</gene>
<evidence type="ECO:0000313" key="4">
    <source>
        <dbReference type="Proteomes" id="UP000270524"/>
    </source>
</evidence>
<dbReference type="RefSeq" id="WP_007252527.1">
    <property type="nucleotide sequence ID" value="NZ_CP178532.1"/>
</dbReference>
<evidence type="ECO:0000313" key="3">
    <source>
        <dbReference type="Proteomes" id="UP000269335"/>
    </source>
</evidence>
<evidence type="ECO:0000313" key="2">
    <source>
        <dbReference type="EMBL" id="RMN95829.1"/>
    </source>
</evidence>
<protein>
    <recommendedName>
        <fullName evidence="5">STAS domain-containing protein</fullName>
    </recommendedName>
</protein>
<dbReference type="Proteomes" id="UP000269335">
    <property type="component" value="Unassembled WGS sequence"/>
</dbReference>
<comment type="caution">
    <text evidence="2">The sequence shown here is derived from an EMBL/GenBank/DDBJ whole genome shotgun (WGS) entry which is preliminary data.</text>
</comment>
<dbReference type="EMBL" id="RBPH01000046">
    <property type="protein sequence ID" value="RMN84274.1"/>
    <property type="molecule type" value="Genomic_DNA"/>
</dbReference>
<evidence type="ECO:0000313" key="1">
    <source>
        <dbReference type="EMBL" id="RMN84274.1"/>
    </source>
</evidence>
<proteinExistence type="predicted"/>
<dbReference type="AlphaFoldDB" id="A0A3M3RHE6"/>
<name>A0A3M3RHE6_PSECA</name>
<accession>A0A3M3RHE6</accession>
<evidence type="ECO:0008006" key="5">
    <source>
        <dbReference type="Google" id="ProtNLM"/>
    </source>
</evidence>
<dbReference type="EMBL" id="RBPJ01000149">
    <property type="protein sequence ID" value="RMN95829.1"/>
    <property type="molecule type" value="Genomic_DNA"/>
</dbReference>
<organism evidence="2 4">
    <name type="scientific">Pseudomonas cannabina</name>
    <dbReference type="NCBI Taxonomy" id="86840"/>
    <lineage>
        <taxon>Bacteria</taxon>
        <taxon>Pseudomonadati</taxon>
        <taxon>Pseudomonadota</taxon>
        <taxon>Gammaproteobacteria</taxon>
        <taxon>Pseudomonadales</taxon>
        <taxon>Pseudomonadaceae</taxon>
        <taxon>Pseudomonas</taxon>
    </lineage>
</organism>
<dbReference type="Proteomes" id="UP000270524">
    <property type="component" value="Unassembled WGS sequence"/>
</dbReference>